<dbReference type="AlphaFoldDB" id="A0ABD2BW12"/>
<keyword evidence="2" id="KW-1185">Reference proteome</keyword>
<accession>A0ABD2BW12</accession>
<proteinExistence type="predicted"/>
<protein>
    <submittedName>
        <fullName evidence="1">Uncharacterized protein</fullName>
    </submittedName>
</protein>
<reference evidence="1 2" key="1">
    <citation type="journal article" date="2024" name="Ann. Entomol. Soc. Am.">
        <title>Genomic analyses of the southern and eastern yellowjacket wasps (Hymenoptera: Vespidae) reveal evolutionary signatures of social life.</title>
        <authorList>
            <person name="Catto M.A."/>
            <person name="Caine P.B."/>
            <person name="Orr S.E."/>
            <person name="Hunt B.G."/>
            <person name="Goodisman M.A.D."/>
        </authorList>
    </citation>
    <scope>NUCLEOTIDE SEQUENCE [LARGE SCALE GENOMIC DNA]</scope>
    <source>
        <strain evidence="1">233</strain>
        <tissue evidence="1">Head and thorax</tissue>
    </source>
</reference>
<organism evidence="1 2">
    <name type="scientific">Vespula squamosa</name>
    <name type="common">Southern yellow jacket</name>
    <name type="synonym">Wasp</name>
    <dbReference type="NCBI Taxonomy" id="30214"/>
    <lineage>
        <taxon>Eukaryota</taxon>
        <taxon>Metazoa</taxon>
        <taxon>Ecdysozoa</taxon>
        <taxon>Arthropoda</taxon>
        <taxon>Hexapoda</taxon>
        <taxon>Insecta</taxon>
        <taxon>Pterygota</taxon>
        <taxon>Neoptera</taxon>
        <taxon>Endopterygota</taxon>
        <taxon>Hymenoptera</taxon>
        <taxon>Apocrita</taxon>
        <taxon>Aculeata</taxon>
        <taxon>Vespoidea</taxon>
        <taxon>Vespidae</taxon>
        <taxon>Vespinae</taxon>
        <taxon>Vespula</taxon>
    </lineage>
</organism>
<evidence type="ECO:0000313" key="1">
    <source>
        <dbReference type="EMBL" id="KAL2736967.1"/>
    </source>
</evidence>
<dbReference type="EMBL" id="JAUDFV010000041">
    <property type="protein sequence ID" value="KAL2736967.1"/>
    <property type="molecule type" value="Genomic_DNA"/>
</dbReference>
<dbReference type="Proteomes" id="UP001607302">
    <property type="component" value="Unassembled WGS sequence"/>
</dbReference>
<name>A0ABD2BW12_VESSQ</name>
<comment type="caution">
    <text evidence="1">The sequence shown here is derived from an EMBL/GenBank/DDBJ whole genome shotgun (WGS) entry which is preliminary data.</text>
</comment>
<gene>
    <name evidence="1" type="ORF">V1478_002274</name>
</gene>
<evidence type="ECO:0000313" key="2">
    <source>
        <dbReference type="Proteomes" id="UP001607302"/>
    </source>
</evidence>
<sequence>MSGLCKIFGKDIFKIISKESKFFSRPVDPHMQRPPRGGIWVGVTCDISKSNCKLFNCHYSDSIILNNTVQIIIHHIDQYDNIHQFIWTSTHLIAVIMYFPATLCI</sequence>